<keyword evidence="3" id="KW-1185">Reference proteome</keyword>
<protein>
    <submittedName>
        <fullName evidence="2">Iron-containing redox enzyme family protein</fullName>
        <ecNumber evidence="2">1.-.-.-</ecNumber>
    </submittedName>
</protein>
<dbReference type="GO" id="GO:0016491">
    <property type="term" value="F:oxidoreductase activity"/>
    <property type="evidence" value="ECO:0007669"/>
    <property type="project" value="UniProtKB-KW"/>
</dbReference>
<dbReference type="InterPro" id="IPR016084">
    <property type="entry name" value="Haem_Oase-like_multi-hlx"/>
</dbReference>
<proteinExistence type="predicted"/>
<dbReference type="SUPFAM" id="SSF48613">
    <property type="entry name" value="Heme oxygenase-like"/>
    <property type="match status" value="1"/>
</dbReference>
<dbReference type="InterPro" id="IPR039068">
    <property type="entry name" value="PqqC-like"/>
</dbReference>
<keyword evidence="1 2" id="KW-0560">Oxidoreductase</keyword>
<comment type="caution">
    <text evidence="2">The sequence shown here is derived from an EMBL/GenBank/DDBJ whole genome shotgun (WGS) entry which is preliminary data.</text>
</comment>
<organism evidence="2 3">
    <name type="scientific">Novosphingobium soli</name>
    <dbReference type="NCBI Taxonomy" id="574956"/>
    <lineage>
        <taxon>Bacteria</taxon>
        <taxon>Pseudomonadati</taxon>
        <taxon>Pseudomonadota</taxon>
        <taxon>Alphaproteobacteria</taxon>
        <taxon>Sphingomonadales</taxon>
        <taxon>Sphingomonadaceae</taxon>
        <taxon>Novosphingobium</taxon>
    </lineage>
</organism>
<evidence type="ECO:0000313" key="3">
    <source>
        <dbReference type="Proteomes" id="UP001589798"/>
    </source>
</evidence>
<dbReference type="Gene3D" id="1.20.910.10">
    <property type="entry name" value="Heme oxygenase-like"/>
    <property type="match status" value="1"/>
</dbReference>
<dbReference type="SMART" id="SM01236">
    <property type="entry name" value="Haem_oxygenase_2"/>
    <property type="match status" value="1"/>
</dbReference>
<evidence type="ECO:0000313" key="2">
    <source>
        <dbReference type="EMBL" id="MFC0205862.1"/>
    </source>
</evidence>
<name>A0ABV6CZR1_9SPHN</name>
<dbReference type="EC" id="1.-.-.-" evidence="2"/>
<accession>A0ABV6CZR1</accession>
<dbReference type="PANTHER" id="PTHR40279:SF3">
    <property type="entry name" value="4-AMINOBENZOATE SYNTHASE"/>
    <property type="match status" value="1"/>
</dbReference>
<sequence length="316" mass="35128">MRNLKIVQPARLDTAGDTGDSDVYRSEAFQRSLAHWNRRRLEPQFPGEDWRETMEADTRMLLLEGEFLEALRKEVSEQAAAAPTEAGAFVDWFEGLMVTGPGQNDPLFPWLAESASRDQIRWFFEQEAAGEAGFDDLVAMTQVKLPDQAKLELARNYWDEMGRGNAKGMHGPMLHTVAEALAVDPAIETTVGESLALANAMTGMASSRRYAWHSVGALGVIELTAPGRSALVAKGLRRIGLSDAQRRYFDLHAVLDVKHSAAWNEEALYPLVKQDPRRAVAIAEGALMRLTCGKRCFDRYRAQLWGVARPQAMEPA</sequence>
<dbReference type="EMBL" id="JBHLWK010000020">
    <property type="protein sequence ID" value="MFC0205862.1"/>
    <property type="molecule type" value="Genomic_DNA"/>
</dbReference>
<evidence type="ECO:0000256" key="1">
    <source>
        <dbReference type="ARBA" id="ARBA00023002"/>
    </source>
</evidence>
<dbReference type="RefSeq" id="WP_379488595.1">
    <property type="nucleotide sequence ID" value="NZ_JBHLWK010000020.1"/>
</dbReference>
<dbReference type="Proteomes" id="UP001589798">
    <property type="component" value="Unassembled WGS sequence"/>
</dbReference>
<dbReference type="PANTHER" id="PTHR40279">
    <property type="entry name" value="PQQC-LIKE PROTEIN"/>
    <property type="match status" value="1"/>
</dbReference>
<dbReference type="Pfam" id="PF14518">
    <property type="entry name" value="Haem_oxygenas_2"/>
    <property type="match status" value="1"/>
</dbReference>
<reference evidence="2 3" key="1">
    <citation type="submission" date="2024-09" db="EMBL/GenBank/DDBJ databases">
        <authorList>
            <person name="Sun Q."/>
            <person name="Mori K."/>
        </authorList>
    </citation>
    <scope>NUCLEOTIDE SEQUENCE [LARGE SCALE GENOMIC DNA]</scope>
    <source>
        <strain evidence="2 3">CCM 7706</strain>
    </source>
</reference>
<gene>
    <name evidence="2" type="ORF">ACFFJC_16470</name>
</gene>